<dbReference type="GO" id="GO:0046872">
    <property type="term" value="F:metal ion binding"/>
    <property type="evidence" value="ECO:0007669"/>
    <property type="project" value="UniProtKB-KW"/>
</dbReference>
<dbReference type="EC" id="6.3.4.13" evidence="4 14"/>
<dbReference type="PROSITE" id="PS00184">
    <property type="entry name" value="GARS"/>
    <property type="match status" value="1"/>
</dbReference>
<dbReference type="Pfam" id="PF01071">
    <property type="entry name" value="GARS_A"/>
    <property type="match status" value="1"/>
</dbReference>
<dbReference type="InterPro" id="IPR020561">
    <property type="entry name" value="PRibGlycinamid_synth_ATP-grasp"/>
</dbReference>
<dbReference type="HAMAP" id="MF_00138">
    <property type="entry name" value="GARS"/>
    <property type="match status" value="1"/>
</dbReference>
<dbReference type="SMART" id="SM01209">
    <property type="entry name" value="GARS_A"/>
    <property type="match status" value="1"/>
</dbReference>
<dbReference type="Gene3D" id="3.90.600.10">
    <property type="entry name" value="Phosphoribosylglycinamide synthetase, C-terminal domain"/>
    <property type="match status" value="1"/>
</dbReference>
<keyword evidence="8 14" id="KW-0658">Purine biosynthesis</keyword>
<dbReference type="PANTHER" id="PTHR43472">
    <property type="entry name" value="PHOSPHORIBOSYLAMINE--GLYCINE LIGASE"/>
    <property type="match status" value="1"/>
</dbReference>
<evidence type="ECO:0000256" key="5">
    <source>
        <dbReference type="ARBA" id="ARBA00022598"/>
    </source>
</evidence>
<evidence type="ECO:0000256" key="8">
    <source>
        <dbReference type="ARBA" id="ARBA00022755"/>
    </source>
</evidence>
<comment type="pathway">
    <text evidence="3 14">Purine metabolism; IMP biosynthesis via de novo pathway; N(1)-(5-phospho-D-ribosyl)glycinamide from 5-phospho-alpha-D-ribose 1-diphosphate: step 2/2.</text>
</comment>
<organism evidence="17 18">
    <name type="scientific">Halalkalibacillus sediminis</name>
    <dbReference type="NCBI Taxonomy" id="2018042"/>
    <lineage>
        <taxon>Bacteria</taxon>
        <taxon>Bacillati</taxon>
        <taxon>Bacillota</taxon>
        <taxon>Bacilli</taxon>
        <taxon>Bacillales</taxon>
        <taxon>Bacillaceae</taxon>
        <taxon>Halalkalibacillus</taxon>
    </lineage>
</organism>
<dbReference type="Pfam" id="PF02844">
    <property type="entry name" value="GARS_N"/>
    <property type="match status" value="1"/>
</dbReference>
<dbReference type="PANTHER" id="PTHR43472:SF1">
    <property type="entry name" value="PHOSPHORIBOSYLAMINE--GLYCINE LIGASE, CHLOROPLASTIC"/>
    <property type="match status" value="1"/>
</dbReference>
<protein>
    <recommendedName>
        <fullName evidence="4 14">Phosphoribosylamine--glycine ligase</fullName>
        <ecNumber evidence="4 14">6.3.4.13</ecNumber>
    </recommendedName>
    <alternativeName>
        <fullName evidence="14">GARS</fullName>
    </alternativeName>
    <alternativeName>
        <fullName evidence="12 14">Glycinamide ribonucleotide synthetase</fullName>
    </alternativeName>
    <alternativeName>
        <fullName evidence="13 14">Phosphoribosylglycinamide synthetase</fullName>
    </alternativeName>
</protein>
<evidence type="ECO:0000256" key="12">
    <source>
        <dbReference type="ARBA" id="ARBA00042242"/>
    </source>
</evidence>
<dbReference type="InterPro" id="IPR000115">
    <property type="entry name" value="PRibGlycinamide_synth"/>
</dbReference>
<dbReference type="AlphaFoldDB" id="A0A2I0QQF6"/>
<dbReference type="InterPro" id="IPR020560">
    <property type="entry name" value="PRibGlycinamide_synth_C-dom"/>
</dbReference>
<dbReference type="Gene3D" id="3.40.50.20">
    <property type="match status" value="1"/>
</dbReference>
<dbReference type="SUPFAM" id="SSF56059">
    <property type="entry name" value="Glutathione synthetase ATP-binding domain-like"/>
    <property type="match status" value="1"/>
</dbReference>
<dbReference type="Gene3D" id="3.30.1490.20">
    <property type="entry name" value="ATP-grasp fold, A domain"/>
    <property type="match status" value="1"/>
</dbReference>
<name>A0A2I0QQF6_9BACI</name>
<dbReference type="InterPro" id="IPR011761">
    <property type="entry name" value="ATP-grasp"/>
</dbReference>
<dbReference type="NCBIfam" id="TIGR00877">
    <property type="entry name" value="purD"/>
    <property type="match status" value="1"/>
</dbReference>
<dbReference type="SUPFAM" id="SSF51246">
    <property type="entry name" value="Rudiment single hybrid motif"/>
    <property type="match status" value="1"/>
</dbReference>
<dbReference type="InterPro" id="IPR020559">
    <property type="entry name" value="PRibGlycinamide_synth_CS"/>
</dbReference>
<dbReference type="RefSeq" id="WP_101332766.1">
    <property type="nucleotide sequence ID" value="NZ_PJNH01000005.1"/>
</dbReference>
<proteinExistence type="inferred from homology"/>
<feature type="domain" description="ATP-grasp" evidence="16">
    <location>
        <begin position="107"/>
        <end position="313"/>
    </location>
</feature>
<evidence type="ECO:0000256" key="11">
    <source>
        <dbReference type="ARBA" id="ARBA00038345"/>
    </source>
</evidence>
<comment type="caution">
    <text evidence="17">The sequence shown here is derived from an EMBL/GenBank/DDBJ whole genome shotgun (WGS) entry which is preliminary data.</text>
</comment>
<dbReference type="GO" id="GO:0005524">
    <property type="term" value="F:ATP binding"/>
    <property type="evidence" value="ECO:0007669"/>
    <property type="project" value="UniProtKB-UniRule"/>
</dbReference>
<dbReference type="OrthoDB" id="9807240at2"/>
<evidence type="ECO:0000256" key="14">
    <source>
        <dbReference type="HAMAP-Rule" id="MF_00138"/>
    </source>
</evidence>
<comment type="cofactor">
    <cofactor evidence="1">
        <name>Mn(2+)</name>
        <dbReference type="ChEBI" id="CHEBI:29035"/>
    </cofactor>
</comment>
<dbReference type="InterPro" id="IPR011054">
    <property type="entry name" value="Rudment_hybrid_motif"/>
</dbReference>
<accession>A0A2I0QQF6</accession>
<dbReference type="FunFam" id="3.40.50.20:FF:000006">
    <property type="entry name" value="Phosphoribosylamine--glycine ligase, chloroplastic"/>
    <property type="match status" value="1"/>
</dbReference>
<evidence type="ECO:0000259" key="16">
    <source>
        <dbReference type="PROSITE" id="PS50975"/>
    </source>
</evidence>
<dbReference type="InterPro" id="IPR013815">
    <property type="entry name" value="ATP_grasp_subdomain_1"/>
</dbReference>
<dbReference type="GO" id="GO:0006189">
    <property type="term" value="P:'de novo' IMP biosynthetic process"/>
    <property type="evidence" value="ECO:0007669"/>
    <property type="project" value="UniProtKB-UniRule"/>
</dbReference>
<dbReference type="Pfam" id="PF02843">
    <property type="entry name" value="GARS_C"/>
    <property type="match status" value="1"/>
</dbReference>
<dbReference type="InterPro" id="IPR016185">
    <property type="entry name" value="PreATP-grasp_dom_sf"/>
</dbReference>
<evidence type="ECO:0000256" key="9">
    <source>
        <dbReference type="ARBA" id="ARBA00022840"/>
    </source>
</evidence>
<keyword evidence="18" id="KW-1185">Reference proteome</keyword>
<keyword evidence="7 15" id="KW-0547">Nucleotide-binding</keyword>
<evidence type="ECO:0000256" key="4">
    <source>
        <dbReference type="ARBA" id="ARBA00013255"/>
    </source>
</evidence>
<evidence type="ECO:0000313" key="18">
    <source>
        <dbReference type="Proteomes" id="UP000243524"/>
    </source>
</evidence>
<dbReference type="InterPro" id="IPR037123">
    <property type="entry name" value="PRibGlycinamide_synth_C_sf"/>
</dbReference>
<comment type="catalytic activity">
    <reaction evidence="14">
        <text>5-phospho-beta-D-ribosylamine + glycine + ATP = N(1)-(5-phospho-beta-D-ribosyl)glycinamide + ADP + phosphate + H(+)</text>
        <dbReference type="Rhea" id="RHEA:17453"/>
        <dbReference type="ChEBI" id="CHEBI:15378"/>
        <dbReference type="ChEBI" id="CHEBI:30616"/>
        <dbReference type="ChEBI" id="CHEBI:43474"/>
        <dbReference type="ChEBI" id="CHEBI:57305"/>
        <dbReference type="ChEBI" id="CHEBI:58681"/>
        <dbReference type="ChEBI" id="CHEBI:143788"/>
        <dbReference type="ChEBI" id="CHEBI:456216"/>
        <dbReference type="EC" id="6.3.4.13"/>
    </reaction>
</comment>
<evidence type="ECO:0000313" key="17">
    <source>
        <dbReference type="EMBL" id="PKR76552.1"/>
    </source>
</evidence>
<dbReference type="SMART" id="SM01210">
    <property type="entry name" value="GARS_C"/>
    <property type="match status" value="1"/>
</dbReference>
<evidence type="ECO:0000256" key="1">
    <source>
        <dbReference type="ARBA" id="ARBA00001936"/>
    </source>
</evidence>
<gene>
    <name evidence="14" type="primary">purD</name>
    <name evidence="17" type="ORF">CEY16_14430</name>
</gene>
<keyword evidence="9 15" id="KW-0067">ATP-binding</keyword>
<dbReference type="UniPathway" id="UPA00074">
    <property type="reaction ID" value="UER00125"/>
</dbReference>
<dbReference type="PROSITE" id="PS50975">
    <property type="entry name" value="ATP_GRASP"/>
    <property type="match status" value="1"/>
</dbReference>
<evidence type="ECO:0000256" key="10">
    <source>
        <dbReference type="ARBA" id="ARBA00023211"/>
    </source>
</evidence>
<dbReference type="GO" id="GO:0009113">
    <property type="term" value="P:purine nucleobase biosynthetic process"/>
    <property type="evidence" value="ECO:0007669"/>
    <property type="project" value="InterPro"/>
</dbReference>
<keyword evidence="10" id="KW-0464">Manganese</keyword>
<dbReference type="GO" id="GO:0004637">
    <property type="term" value="F:phosphoribosylamine-glycine ligase activity"/>
    <property type="evidence" value="ECO:0007669"/>
    <property type="project" value="UniProtKB-UniRule"/>
</dbReference>
<dbReference type="Gene3D" id="3.30.470.20">
    <property type="entry name" value="ATP-grasp fold, B domain"/>
    <property type="match status" value="1"/>
</dbReference>
<evidence type="ECO:0000256" key="6">
    <source>
        <dbReference type="ARBA" id="ARBA00022723"/>
    </source>
</evidence>
<evidence type="ECO:0000256" key="7">
    <source>
        <dbReference type="ARBA" id="ARBA00022741"/>
    </source>
</evidence>
<comment type="cofactor">
    <cofactor evidence="2">
        <name>Mg(2+)</name>
        <dbReference type="ChEBI" id="CHEBI:18420"/>
    </cofactor>
</comment>
<dbReference type="InterPro" id="IPR020562">
    <property type="entry name" value="PRibGlycinamide_synth_N"/>
</dbReference>
<sequence length="419" mass="45601">MKVLIIGRGGREHVLAWKVAQSNRVEQVFVAPGNDGMEDVTTLLPIEESNHNELLNFAKKEEIDLTIVGPEVPLMAGIVDHFQEANLRIFGPTEAASLIEGSKDFAKALMKKYQIPTAASQTFHEIAPAKEYIHAQGAPIVIKADGLAAGKGVVVAQTLEEAEQAVDDMLGDQAFGEAGARIVIEEFLQGEEFSLMAFVNGTNVYPMVLSQDHKRAYDNDKGPNTGGMGAYSPVPQIEDTIYEQSIEKILKPTAEALVQEERSFTGILYAGLILTEGGPKVIEFNARFGDPEAQVVLPRLENDLVDVIESVLKAEPLELQWSQDAVVGVVLASKGYPGAYEKGASLPDLPAKNPPSLLFHAGTKNQAGEWKANGGRILLVASKQPTLEQAQQAVYHEMSRFESDHIFYRKDIASKALQI</sequence>
<keyword evidence="5 14" id="KW-0436">Ligase</keyword>
<evidence type="ECO:0000256" key="13">
    <source>
        <dbReference type="ARBA" id="ARBA00042864"/>
    </source>
</evidence>
<dbReference type="EMBL" id="PJNH01000005">
    <property type="protein sequence ID" value="PKR76552.1"/>
    <property type="molecule type" value="Genomic_DNA"/>
</dbReference>
<reference evidence="17 18" key="1">
    <citation type="submission" date="2017-06" db="EMBL/GenBank/DDBJ databases">
        <title>the draft geome sequence of Illustriluteabacillus marina B3227.</title>
        <authorList>
            <person name="He R.-H."/>
            <person name="Du Z.-J."/>
        </authorList>
    </citation>
    <scope>NUCLEOTIDE SEQUENCE [LARGE SCALE GENOMIC DNA]</scope>
    <source>
        <strain evidence="17 18">B3227</strain>
    </source>
</reference>
<dbReference type="SUPFAM" id="SSF52440">
    <property type="entry name" value="PreATP-grasp domain"/>
    <property type="match status" value="1"/>
</dbReference>
<evidence type="ECO:0000256" key="15">
    <source>
        <dbReference type="PROSITE-ProRule" id="PRU00409"/>
    </source>
</evidence>
<keyword evidence="6" id="KW-0479">Metal-binding</keyword>
<comment type="similarity">
    <text evidence="11 14">Belongs to the GARS family.</text>
</comment>
<dbReference type="FunFam" id="3.30.1490.20:FF:000006">
    <property type="entry name" value="phosphoribosylamine--glycine ligase, chloroplastic-like"/>
    <property type="match status" value="1"/>
</dbReference>
<dbReference type="Proteomes" id="UP000243524">
    <property type="component" value="Unassembled WGS sequence"/>
</dbReference>
<evidence type="ECO:0000256" key="3">
    <source>
        <dbReference type="ARBA" id="ARBA00005174"/>
    </source>
</evidence>
<evidence type="ECO:0000256" key="2">
    <source>
        <dbReference type="ARBA" id="ARBA00001946"/>
    </source>
</evidence>